<dbReference type="Gene3D" id="3.40.50.720">
    <property type="entry name" value="NAD(P)-binding Rossmann-like Domain"/>
    <property type="match status" value="1"/>
</dbReference>
<evidence type="ECO:0000313" key="3">
    <source>
        <dbReference type="EMBL" id="KAF2024350.1"/>
    </source>
</evidence>
<reference evidence="3" key="1">
    <citation type="journal article" date="2020" name="Stud. Mycol.">
        <title>101 Dothideomycetes genomes: a test case for predicting lifestyles and emergence of pathogens.</title>
        <authorList>
            <person name="Haridas S."/>
            <person name="Albert R."/>
            <person name="Binder M."/>
            <person name="Bloem J."/>
            <person name="Labutti K."/>
            <person name="Salamov A."/>
            <person name="Andreopoulos B."/>
            <person name="Baker S."/>
            <person name="Barry K."/>
            <person name="Bills G."/>
            <person name="Bluhm B."/>
            <person name="Cannon C."/>
            <person name="Castanera R."/>
            <person name="Culley D."/>
            <person name="Daum C."/>
            <person name="Ezra D."/>
            <person name="Gonzalez J."/>
            <person name="Henrissat B."/>
            <person name="Kuo A."/>
            <person name="Liang C."/>
            <person name="Lipzen A."/>
            <person name="Lutzoni F."/>
            <person name="Magnuson J."/>
            <person name="Mondo S."/>
            <person name="Nolan M."/>
            <person name="Ohm R."/>
            <person name="Pangilinan J."/>
            <person name="Park H.-J."/>
            <person name="Ramirez L."/>
            <person name="Alfaro M."/>
            <person name="Sun H."/>
            <person name="Tritt A."/>
            <person name="Yoshinaga Y."/>
            <person name="Zwiers L.-H."/>
            <person name="Turgeon B."/>
            <person name="Goodwin S."/>
            <person name="Spatafora J."/>
            <person name="Crous P."/>
            <person name="Grigoriev I."/>
        </authorList>
    </citation>
    <scope>NUCLEOTIDE SEQUENCE</scope>
    <source>
        <strain evidence="3">CBS 110217</strain>
    </source>
</reference>
<name>A0A9P4GZH3_9PLEO</name>
<dbReference type="InterPro" id="IPR002347">
    <property type="entry name" value="SDR_fam"/>
</dbReference>
<dbReference type="EMBL" id="ML978298">
    <property type="protein sequence ID" value="KAF2024350.1"/>
    <property type="molecule type" value="Genomic_DNA"/>
</dbReference>
<dbReference type="GO" id="GO:0016491">
    <property type="term" value="F:oxidoreductase activity"/>
    <property type="evidence" value="ECO:0007669"/>
    <property type="project" value="UniProtKB-KW"/>
</dbReference>
<protein>
    <submittedName>
        <fullName evidence="3">NAD(P)-binding protein</fullName>
    </submittedName>
</protein>
<gene>
    <name evidence="3" type="ORF">EK21DRAFT_104715</name>
</gene>
<organism evidence="3 4">
    <name type="scientific">Setomelanomma holmii</name>
    <dbReference type="NCBI Taxonomy" id="210430"/>
    <lineage>
        <taxon>Eukaryota</taxon>
        <taxon>Fungi</taxon>
        <taxon>Dikarya</taxon>
        <taxon>Ascomycota</taxon>
        <taxon>Pezizomycotina</taxon>
        <taxon>Dothideomycetes</taxon>
        <taxon>Pleosporomycetidae</taxon>
        <taxon>Pleosporales</taxon>
        <taxon>Pleosporineae</taxon>
        <taxon>Phaeosphaeriaceae</taxon>
        <taxon>Setomelanomma</taxon>
    </lineage>
</organism>
<proteinExistence type="inferred from homology"/>
<evidence type="ECO:0000313" key="4">
    <source>
        <dbReference type="Proteomes" id="UP000799777"/>
    </source>
</evidence>
<accession>A0A9P4GZH3</accession>
<dbReference type="AlphaFoldDB" id="A0A9P4GZH3"/>
<keyword evidence="2" id="KW-0560">Oxidoreductase</keyword>
<dbReference type="PANTHER" id="PTHR24320">
    <property type="entry name" value="RETINOL DEHYDROGENASE"/>
    <property type="match status" value="1"/>
</dbReference>
<evidence type="ECO:0000256" key="1">
    <source>
        <dbReference type="ARBA" id="ARBA00006484"/>
    </source>
</evidence>
<comment type="similarity">
    <text evidence="1">Belongs to the short-chain dehydrogenases/reductases (SDR) family.</text>
</comment>
<dbReference type="Proteomes" id="UP000799777">
    <property type="component" value="Unassembled WGS sequence"/>
</dbReference>
<comment type="caution">
    <text evidence="3">The sequence shown here is derived from an EMBL/GenBank/DDBJ whole genome shotgun (WGS) entry which is preliminary data.</text>
</comment>
<dbReference type="SUPFAM" id="SSF51735">
    <property type="entry name" value="NAD(P)-binding Rossmann-fold domains"/>
    <property type="match status" value="1"/>
</dbReference>
<evidence type="ECO:0000256" key="2">
    <source>
        <dbReference type="ARBA" id="ARBA00023002"/>
    </source>
</evidence>
<dbReference type="Pfam" id="PF13561">
    <property type="entry name" value="adh_short_C2"/>
    <property type="match status" value="1"/>
</dbReference>
<keyword evidence="4" id="KW-1185">Reference proteome</keyword>
<sequence>MQLIYHNVNRYDGNGEILIPSYHSFDGVKAGVGPLASPHANPQGPGDARPIALQIVKDNDLLGKSQGKVALVTALKAAGVHVFGAVCNLPKAAEALKDDIEPGKLELLELDMNSPDSVRECAAQLLAKSDKLNILVTNAGIMMPPEGRTKDGFESQFGTNHLAHFLLFQLLKPALLTSATPDFGSRIVCLSSVGHRGGEIQFDNLNWEGNYDPVAAHAQSKLASVYMANEIERHYGSKNLHAWSVMPGGIWTGLQASLPQVVVDQWKSDAAFQAAFKSPEQGAATSVWAAIGKDLEGQGGKYLEDCAIAGPATDASNLGLPGYAPWAFDEEKEGRLWKVSSEMVGIDAEE</sequence>
<dbReference type="PANTHER" id="PTHR24320:SF272">
    <property type="entry name" value="NAD(P)-BINDING ROSSMANN-FOLD SUPERFAMILY PROTEIN"/>
    <property type="match status" value="1"/>
</dbReference>
<dbReference type="OrthoDB" id="191139at2759"/>
<dbReference type="InterPro" id="IPR036291">
    <property type="entry name" value="NAD(P)-bd_dom_sf"/>
</dbReference>